<dbReference type="AlphaFoldDB" id="A0A5N0T931"/>
<dbReference type="Pfam" id="PF13399">
    <property type="entry name" value="LytR_C"/>
    <property type="match status" value="1"/>
</dbReference>
<name>A0A5N0T931_9MICO</name>
<organism evidence="3 4">
    <name type="scientific">Microbacterium caowuchunii</name>
    <dbReference type="NCBI Taxonomy" id="2614638"/>
    <lineage>
        <taxon>Bacteria</taxon>
        <taxon>Bacillati</taxon>
        <taxon>Actinomycetota</taxon>
        <taxon>Actinomycetes</taxon>
        <taxon>Micrococcales</taxon>
        <taxon>Microbacteriaceae</taxon>
        <taxon>Microbacterium</taxon>
    </lineage>
</organism>
<dbReference type="Gene3D" id="3.30.70.2390">
    <property type="match status" value="1"/>
</dbReference>
<gene>
    <name evidence="3" type="ORF">F6B40_12410</name>
</gene>
<evidence type="ECO:0000259" key="2">
    <source>
        <dbReference type="Pfam" id="PF13399"/>
    </source>
</evidence>
<reference evidence="4" key="1">
    <citation type="submission" date="2019-09" db="EMBL/GenBank/DDBJ databases">
        <title>Mumia zhuanghuii sp. nov. isolated from the intestinal contents of plateau pika (Ochotona curzoniae) in the Qinghai-Tibet plateau of China.</title>
        <authorList>
            <person name="Tian Z."/>
        </authorList>
    </citation>
    <scope>NUCLEOTIDE SEQUENCE [LARGE SCALE GENOMIC DNA]</scope>
    <source>
        <strain evidence="4">L-033</strain>
    </source>
</reference>
<evidence type="ECO:0000256" key="1">
    <source>
        <dbReference type="SAM" id="Phobius"/>
    </source>
</evidence>
<keyword evidence="1" id="KW-1133">Transmembrane helix</keyword>
<evidence type="ECO:0000313" key="3">
    <source>
        <dbReference type="EMBL" id="KAA9131238.1"/>
    </source>
</evidence>
<comment type="caution">
    <text evidence="3">The sequence shown here is derived from an EMBL/GenBank/DDBJ whole genome shotgun (WGS) entry which is preliminary data.</text>
</comment>
<feature type="transmembrane region" description="Helical" evidence="1">
    <location>
        <begin position="6"/>
        <end position="28"/>
    </location>
</feature>
<dbReference type="InterPro" id="IPR027381">
    <property type="entry name" value="LytR/CpsA/Psr_C"/>
</dbReference>
<proteinExistence type="predicted"/>
<sequence>MRPGVIALWALVATILLVIIGIFGSLVASGRVTLFPSPEPTVEPIPEVAAVIDTSFSVVVLNATGEQGLATTLKDEIVAAGWSADSVLASQASVTDFPETTVYYAFPADEAAALGLAEVIGGARVEQSDRYQPLDDPGTDELDESQSAQLTVVIGLDRTAAGAPEPESAE</sequence>
<keyword evidence="4" id="KW-1185">Reference proteome</keyword>
<keyword evidence="1" id="KW-0812">Transmembrane</keyword>
<protein>
    <submittedName>
        <fullName evidence="3">LytR family transcriptional regulator</fullName>
    </submittedName>
</protein>
<dbReference type="Proteomes" id="UP000326838">
    <property type="component" value="Unassembled WGS sequence"/>
</dbReference>
<dbReference type="EMBL" id="VYUY01000018">
    <property type="protein sequence ID" value="KAA9131238.1"/>
    <property type="molecule type" value="Genomic_DNA"/>
</dbReference>
<evidence type="ECO:0000313" key="4">
    <source>
        <dbReference type="Proteomes" id="UP000326838"/>
    </source>
</evidence>
<keyword evidence="1" id="KW-0472">Membrane</keyword>
<accession>A0A5N0T931</accession>
<feature type="domain" description="LytR/CpsA/Psr regulator C-terminal" evidence="2">
    <location>
        <begin position="57"/>
        <end position="157"/>
    </location>
</feature>